<evidence type="ECO:0000256" key="2">
    <source>
        <dbReference type="ARBA" id="ARBA00009477"/>
    </source>
</evidence>
<dbReference type="Proteomes" id="UP000279594">
    <property type="component" value="Chromosome"/>
</dbReference>
<sequence>MSAGHRLAAYGELFKRYGQVLRHSWQSRATLGGPVLSEDEAAFLPAALALQERPVSPSLRLTARVLMLLVGCVVLWAVFGRVDIIVHAAGKIIPSGNTKTIASVDVAAVRALHVREGQAVQAGQLLVELDSRGPDAERDKAAGDAVAAALQVARARALIAAVDTLTMPKLAAPDAIPALERAAAQAHVDGQYASFRARLAHLDGEIARYAQALPLAAQRAGDYRALLATRDVAEHAWLEKEQARIDLAGQLASARSERAALVAQTRKDAYDALAEGARVAAASGQDARRAGARGSLLRLTAPVDGTVQQLKLHTVGGVVPAAQALMQIVPRQGKLEIDAMLENRDVGFVQAGQAVAVKIDAFDYTKYGTVPAVVSSVSRDAIEDEKKGPVYAVRITLRQPAIVIDGRLVPLSAGMAVRAEIRTGTRRVVEYVLSPLVRHQKEALHER</sequence>
<evidence type="ECO:0000313" key="13">
    <source>
        <dbReference type="Proteomes" id="UP000279594"/>
    </source>
</evidence>
<dbReference type="InterPro" id="IPR059040">
    <property type="entry name" value="HH_CyaD-like"/>
</dbReference>
<dbReference type="InterPro" id="IPR058982">
    <property type="entry name" value="Beta-barrel_AprE"/>
</dbReference>
<evidence type="ECO:0000256" key="7">
    <source>
        <dbReference type="ARBA" id="ARBA00022989"/>
    </source>
</evidence>
<dbReference type="InterPro" id="IPR010129">
    <property type="entry name" value="T1SS_HlyD"/>
</dbReference>
<feature type="domain" description="AprE-like beta-barrel" evidence="11">
    <location>
        <begin position="335"/>
        <end position="424"/>
    </location>
</feature>
<dbReference type="GO" id="GO:0009306">
    <property type="term" value="P:protein secretion"/>
    <property type="evidence" value="ECO:0007669"/>
    <property type="project" value="InterPro"/>
</dbReference>
<dbReference type="PROSITE" id="PS00543">
    <property type="entry name" value="HLYD_FAMILY"/>
    <property type="match status" value="1"/>
</dbReference>
<dbReference type="EMBL" id="CP033019">
    <property type="protein sequence ID" value="AYM76424.1"/>
    <property type="molecule type" value="Genomic_DNA"/>
</dbReference>
<dbReference type="InterPro" id="IPR006144">
    <property type="entry name" value="Secretion_HlyD_CS"/>
</dbReference>
<evidence type="ECO:0000256" key="6">
    <source>
        <dbReference type="ARBA" id="ARBA00022692"/>
    </source>
</evidence>
<dbReference type="InterPro" id="IPR050739">
    <property type="entry name" value="MFP"/>
</dbReference>
<comment type="similarity">
    <text evidence="2 9">Belongs to the membrane fusion protein (MFP) (TC 8.A.1) family.</text>
</comment>
<keyword evidence="7" id="KW-1133">Transmembrane helix</keyword>
<evidence type="ECO:0000259" key="10">
    <source>
        <dbReference type="Pfam" id="PF25988"/>
    </source>
</evidence>
<dbReference type="Gene3D" id="2.40.30.170">
    <property type="match status" value="1"/>
</dbReference>
<evidence type="ECO:0000259" key="11">
    <source>
        <dbReference type="Pfam" id="PF26002"/>
    </source>
</evidence>
<comment type="subcellular location">
    <subcellularLocation>
        <location evidence="1 9">Cell inner membrane</location>
        <topology evidence="1 9">Single-pass membrane protein</topology>
    </subcellularLocation>
</comment>
<feature type="domain" description="CyaD-like alpha-helical hairpin" evidence="10">
    <location>
        <begin position="130"/>
        <end position="297"/>
    </location>
</feature>
<keyword evidence="3 9" id="KW-0813">Transport</keyword>
<evidence type="ECO:0000256" key="3">
    <source>
        <dbReference type="ARBA" id="ARBA00022448"/>
    </source>
</evidence>
<gene>
    <name evidence="12" type="ORF">D9M09_11960</name>
</gene>
<proteinExistence type="inferred from homology"/>
<evidence type="ECO:0000256" key="8">
    <source>
        <dbReference type="ARBA" id="ARBA00023136"/>
    </source>
</evidence>
<dbReference type="Pfam" id="PF26002">
    <property type="entry name" value="Beta-barrel_AprE"/>
    <property type="match status" value="1"/>
</dbReference>
<keyword evidence="4 9" id="KW-1003">Cell membrane</keyword>
<dbReference type="RefSeq" id="WP_121669368.1">
    <property type="nucleotide sequence ID" value="NZ_CP033019.1"/>
</dbReference>
<dbReference type="GO" id="GO:0005886">
    <property type="term" value="C:plasma membrane"/>
    <property type="evidence" value="ECO:0007669"/>
    <property type="project" value="UniProtKB-SubCell"/>
</dbReference>
<dbReference type="PRINTS" id="PR01490">
    <property type="entry name" value="RTXTOXIND"/>
</dbReference>
<name>A0A3G2E8V6_9BURK</name>
<keyword evidence="13" id="KW-1185">Reference proteome</keyword>
<evidence type="ECO:0000313" key="12">
    <source>
        <dbReference type="EMBL" id="AYM76424.1"/>
    </source>
</evidence>
<accession>A0A3G2E8V6</accession>
<protein>
    <recommendedName>
        <fullName evidence="9">Membrane fusion protein (MFP) family protein</fullName>
    </recommendedName>
</protein>
<keyword evidence="5 9" id="KW-0997">Cell inner membrane</keyword>
<evidence type="ECO:0000256" key="5">
    <source>
        <dbReference type="ARBA" id="ARBA00022519"/>
    </source>
</evidence>
<keyword evidence="8" id="KW-0472">Membrane</keyword>
<dbReference type="Gene3D" id="2.40.50.100">
    <property type="match status" value="1"/>
</dbReference>
<dbReference type="Pfam" id="PF25988">
    <property type="entry name" value="HH_CyaD"/>
    <property type="match status" value="1"/>
</dbReference>
<dbReference type="SUPFAM" id="SSF111369">
    <property type="entry name" value="HlyD-like secretion proteins"/>
    <property type="match status" value="1"/>
</dbReference>
<dbReference type="AlphaFoldDB" id="A0A3G2E8V6"/>
<keyword evidence="6" id="KW-0812">Transmembrane</keyword>
<evidence type="ECO:0000256" key="4">
    <source>
        <dbReference type="ARBA" id="ARBA00022475"/>
    </source>
</evidence>
<evidence type="ECO:0000256" key="1">
    <source>
        <dbReference type="ARBA" id="ARBA00004377"/>
    </source>
</evidence>
<dbReference type="PANTHER" id="PTHR30386">
    <property type="entry name" value="MEMBRANE FUSION SUBUNIT OF EMRAB-TOLC MULTIDRUG EFFLUX PUMP"/>
    <property type="match status" value="1"/>
</dbReference>
<dbReference type="PANTHER" id="PTHR30386:SF27">
    <property type="entry name" value="MEMBRANE FUSION PROTEIN (MFP) FAMILY PROTEIN"/>
    <property type="match status" value="1"/>
</dbReference>
<reference evidence="12 13" key="1">
    <citation type="submission" date="2018-10" db="EMBL/GenBank/DDBJ databases">
        <title>Effects of UV and annual dynamics of microbial communities in freshwater RAS systems.</title>
        <authorList>
            <person name="Bekkelund A.K."/>
            <person name="Hansen B.R."/>
            <person name="Stokken H."/>
            <person name="Eriksen B.F."/>
            <person name="Kashulin N.A."/>
        </authorList>
    </citation>
    <scope>NUCLEOTIDE SEQUENCE [LARGE SCALE GENOMIC DNA]</scope>
    <source>
        <strain evidence="12 13">BHSEK</strain>
    </source>
</reference>
<dbReference type="NCBIfam" id="TIGR01843">
    <property type="entry name" value="type_I_hlyD"/>
    <property type="match status" value="1"/>
</dbReference>
<organism evidence="12 13">
    <name type="scientific">Janthinobacterium agaricidamnosum</name>
    <dbReference type="NCBI Taxonomy" id="55508"/>
    <lineage>
        <taxon>Bacteria</taxon>
        <taxon>Pseudomonadati</taxon>
        <taxon>Pseudomonadota</taxon>
        <taxon>Betaproteobacteria</taxon>
        <taxon>Burkholderiales</taxon>
        <taxon>Oxalobacteraceae</taxon>
        <taxon>Janthinobacterium</taxon>
    </lineage>
</organism>
<evidence type="ECO:0000256" key="9">
    <source>
        <dbReference type="RuleBase" id="RU365093"/>
    </source>
</evidence>